<evidence type="ECO:0000256" key="4">
    <source>
        <dbReference type="ARBA" id="ARBA00022946"/>
    </source>
</evidence>
<gene>
    <name evidence="9" type="ORF">CAP_7055</name>
</gene>
<dbReference type="RefSeq" id="WP_044236815.1">
    <property type="nucleotide sequence ID" value="NZ_ASRX01000006.1"/>
</dbReference>
<keyword evidence="4" id="KW-0809">Transit peptide</keyword>
<evidence type="ECO:0000256" key="6">
    <source>
        <dbReference type="ARBA" id="ARBA00049496"/>
    </source>
</evidence>
<dbReference type="FunFam" id="3.40.50.1970:FF:000003">
    <property type="entry name" value="Alcohol dehydrogenase, iron-containing"/>
    <property type="match status" value="1"/>
</dbReference>
<evidence type="ECO:0000313" key="9">
    <source>
        <dbReference type="EMBL" id="EYF08033.1"/>
    </source>
</evidence>
<dbReference type="GO" id="GO:0004022">
    <property type="term" value="F:alcohol dehydrogenase (NAD+) activity"/>
    <property type="evidence" value="ECO:0007669"/>
    <property type="project" value="InterPro"/>
</dbReference>
<evidence type="ECO:0000259" key="7">
    <source>
        <dbReference type="Pfam" id="PF00465"/>
    </source>
</evidence>
<dbReference type="CDD" id="cd08190">
    <property type="entry name" value="HOT"/>
    <property type="match status" value="1"/>
</dbReference>
<dbReference type="OrthoDB" id="9778433at2"/>
<evidence type="ECO:0000256" key="1">
    <source>
        <dbReference type="ARBA" id="ARBA00000813"/>
    </source>
</evidence>
<keyword evidence="5" id="KW-0560">Oxidoreductase</keyword>
<evidence type="ECO:0000256" key="2">
    <source>
        <dbReference type="ARBA" id="ARBA00010005"/>
    </source>
</evidence>
<dbReference type="AlphaFoldDB" id="A0A017TFK1"/>
<dbReference type="EMBL" id="ASRX01000006">
    <property type="protein sequence ID" value="EYF08033.1"/>
    <property type="molecule type" value="Genomic_DNA"/>
</dbReference>
<dbReference type="eggNOG" id="COG1454">
    <property type="taxonomic scope" value="Bacteria"/>
</dbReference>
<evidence type="ECO:0000256" key="3">
    <source>
        <dbReference type="ARBA" id="ARBA00013182"/>
    </source>
</evidence>
<dbReference type="InterPro" id="IPR001670">
    <property type="entry name" value="ADH_Fe/GldA"/>
</dbReference>
<comment type="similarity">
    <text evidence="2">Belongs to the iron-containing alcohol dehydrogenase family. Hydroxyacid-oxoacid transhydrogenase subfamily.</text>
</comment>
<dbReference type="InterPro" id="IPR039697">
    <property type="entry name" value="Alcohol_dehydrogenase_Fe"/>
</dbReference>
<dbReference type="InterPro" id="IPR018211">
    <property type="entry name" value="ADH_Fe_CS"/>
</dbReference>
<dbReference type="Gene3D" id="1.20.1090.10">
    <property type="entry name" value="Dehydroquinate synthase-like - alpha domain"/>
    <property type="match status" value="1"/>
</dbReference>
<evidence type="ECO:0000256" key="5">
    <source>
        <dbReference type="ARBA" id="ARBA00023002"/>
    </source>
</evidence>
<reference evidence="9 10" key="1">
    <citation type="submission" date="2013-05" db="EMBL/GenBank/DDBJ databases">
        <title>Genome assembly of Chondromyces apiculatus DSM 436.</title>
        <authorList>
            <person name="Sharma G."/>
            <person name="Khatri I."/>
            <person name="Kaur C."/>
            <person name="Mayilraj S."/>
            <person name="Subramanian S."/>
        </authorList>
    </citation>
    <scope>NUCLEOTIDE SEQUENCE [LARGE SCALE GENOMIC DNA]</scope>
    <source>
        <strain evidence="9 10">DSM 436</strain>
    </source>
</reference>
<accession>A0A017TFK1</accession>
<dbReference type="STRING" id="1192034.CAP_7055"/>
<dbReference type="GO" id="GO:0046872">
    <property type="term" value="F:metal ion binding"/>
    <property type="evidence" value="ECO:0007669"/>
    <property type="project" value="InterPro"/>
</dbReference>
<protein>
    <recommendedName>
        <fullName evidence="3">hydroxyacid-oxoacid transhydrogenase</fullName>
        <ecNumber evidence="3">1.1.99.24</ecNumber>
    </recommendedName>
</protein>
<dbReference type="PANTHER" id="PTHR11496:SF83">
    <property type="entry name" value="HYDROXYACID-OXOACID TRANSHYDROGENASE, MITOCHONDRIAL"/>
    <property type="match status" value="1"/>
</dbReference>
<feature type="domain" description="Alcohol dehydrogenase iron-type/glycerol dehydrogenase GldA" evidence="7">
    <location>
        <begin position="23"/>
        <end position="194"/>
    </location>
</feature>
<dbReference type="InterPro" id="IPR056798">
    <property type="entry name" value="ADH_Fe_C"/>
</dbReference>
<evidence type="ECO:0000259" key="8">
    <source>
        <dbReference type="Pfam" id="PF25137"/>
    </source>
</evidence>
<dbReference type="Pfam" id="PF00465">
    <property type="entry name" value="Fe-ADH"/>
    <property type="match status" value="1"/>
</dbReference>
<sequence length="438" mass="45390">MGSCLGYALLDGCDAAFSIDASSVTFGRGALSEIGEHARALGARRVALFTDRTLAALPPVDTARRALLAAGLDVAVYDDVRVEPTDASFLDAAAFAREGGFDTYVSVGGGSVIDTCKAALLYATYPADLAAYVNRPLGEGRPVPGPLPPHLACPTTTGTGSECTGIAIFDFRAHHAKTGIASRALRPTLALVDPTAAASLPAGVVAASGFDVLSHALESFTARPFSARARPDSPRARPMSQGRNPWSDLGCREALRLTGRYLVRAARDAADTEARDAMAWAATLAGIAFGNAGVHLPHAMSYALSGLRHDFHMPGYPAPFVPHGVAVILGAPAAFRALAATDPARHLEAATLLGADPADLRASAADPRAIGDLLADHLARMMQDAGLPNGASAVGYGEPDLRDLAAGTLAQARLIDNAPRPIAEDELTALFRSALTCW</sequence>
<dbReference type="Proteomes" id="UP000019678">
    <property type="component" value="Unassembled WGS sequence"/>
</dbReference>
<dbReference type="SUPFAM" id="SSF56796">
    <property type="entry name" value="Dehydroquinate synthase-like"/>
    <property type="match status" value="1"/>
</dbReference>
<dbReference type="GO" id="GO:0047988">
    <property type="term" value="F:hydroxyacid-oxoacid transhydrogenase activity"/>
    <property type="evidence" value="ECO:0007669"/>
    <property type="project" value="UniProtKB-EC"/>
</dbReference>
<comment type="catalytic activity">
    <reaction evidence="1">
        <text>(S)-3-hydroxybutanoate + 2-oxoglutarate = (R)-2-hydroxyglutarate + acetoacetate</text>
        <dbReference type="Rhea" id="RHEA:23048"/>
        <dbReference type="ChEBI" id="CHEBI:11047"/>
        <dbReference type="ChEBI" id="CHEBI:13705"/>
        <dbReference type="ChEBI" id="CHEBI:15801"/>
        <dbReference type="ChEBI" id="CHEBI:16810"/>
        <dbReference type="EC" id="1.1.99.24"/>
    </reaction>
</comment>
<dbReference type="InterPro" id="IPR042157">
    <property type="entry name" value="HOT"/>
</dbReference>
<dbReference type="Gene3D" id="3.40.50.1970">
    <property type="match status" value="1"/>
</dbReference>
<evidence type="ECO:0000313" key="10">
    <source>
        <dbReference type="Proteomes" id="UP000019678"/>
    </source>
</evidence>
<comment type="caution">
    <text evidence="9">The sequence shown here is derived from an EMBL/GenBank/DDBJ whole genome shotgun (WGS) entry which is preliminary data.</text>
</comment>
<dbReference type="Pfam" id="PF25137">
    <property type="entry name" value="ADH_Fe_C"/>
    <property type="match status" value="1"/>
</dbReference>
<keyword evidence="10" id="KW-1185">Reference proteome</keyword>
<feature type="domain" description="Fe-containing alcohol dehydrogenase-like C-terminal" evidence="8">
    <location>
        <begin position="241"/>
        <end position="434"/>
    </location>
</feature>
<comment type="catalytic activity">
    <reaction evidence="6">
        <text>4-hydroxybutanoate + 2-oxoglutarate = (R)-2-hydroxyglutarate + succinate semialdehyde</text>
        <dbReference type="Rhea" id="RHEA:24734"/>
        <dbReference type="ChEBI" id="CHEBI:15801"/>
        <dbReference type="ChEBI" id="CHEBI:16724"/>
        <dbReference type="ChEBI" id="CHEBI:16810"/>
        <dbReference type="ChEBI" id="CHEBI:57706"/>
        <dbReference type="EC" id="1.1.99.24"/>
    </reaction>
</comment>
<proteinExistence type="inferred from homology"/>
<name>A0A017TFK1_9BACT</name>
<dbReference type="PANTHER" id="PTHR11496">
    <property type="entry name" value="ALCOHOL DEHYDROGENASE"/>
    <property type="match status" value="1"/>
</dbReference>
<organism evidence="9 10">
    <name type="scientific">Chondromyces apiculatus DSM 436</name>
    <dbReference type="NCBI Taxonomy" id="1192034"/>
    <lineage>
        <taxon>Bacteria</taxon>
        <taxon>Pseudomonadati</taxon>
        <taxon>Myxococcota</taxon>
        <taxon>Polyangia</taxon>
        <taxon>Polyangiales</taxon>
        <taxon>Polyangiaceae</taxon>
        <taxon>Chondromyces</taxon>
    </lineage>
</organism>
<dbReference type="PROSITE" id="PS00913">
    <property type="entry name" value="ADH_IRON_1"/>
    <property type="match status" value="1"/>
</dbReference>
<dbReference type="EC" id="1.1.99.24" evidence="3"/>